<organism evidence="2">
    <name type="scientific">marine metagenome</name>
    <dbReference type="NCBI Taxonomy" id="408172"/>
    <lineage>
        <taxon>unclassified sequences</taxon>
        <taxon>metagenomes</taxon>
        <taxon>ecological metagenomes</taxon>
    </lineage>
</organism>
<dbReference type="AlphaFoldDB" id="A0A382FN17"/>
<feature type="non-terminal residue" evidence="2">
    <location>
        <position position="1"/>
    </location>
</feature>
<dbReference type="EMBL" id="UINC01050419">
    <property type="protein sequence ID" value="SVB63351.1"/>
    <property type="molecule type" value="Genomic_DNA"/>
</dbReference>
<keyword evidence="1" id="KW-0812">Transmembrane</keyword>
<evidence type="ECO:0000313" key="2">
    <source>
        <dbReference type="EMBL" id="SVB63351.1"/>
    </source>
</evidence>
<feature type="transmembrane region" description="Helical" evidence="1">
    <location>
        <begin position="20"/>
        <end position="44"/>
    </location>
</feature>
<proteinExistence type="predicted"/>
<evidence type="ECO:0000256" key="1">
    <source>
        <dbReference type="SAM" id="Phobius"/>
    </source>
</evidence>
<reference evidence="2" key="1">
    <citation type="submission" date="2018-05" db="EMBL/GenBank/DDBJ databases">
        <authorList>
            <person name="Lanie J.A."/>
            <person name="Ng W.-L."/>
            <person name="Kazmierczak K.M."/>
            <person name="Andrzejewski T.M."/>
            <person name="Davidsen T.M."/>
            <person name="Wayne K.J."/>
            <person name="Tettelin H."/>
            <person name="Glass J.I."/>
            <person name="Rusch D."/>
            <person name="Podicherti R."/>
            <person name="Tsui H.-C.T."/>
            <person name="Winkler M.E."/>
        </authorList>
    </citation>
    <scope>NUCLEOTIDE SEQUENCE</scope>
</reference>
<keyword evidence="1" id="KW-0472">Membrane</keyword>
<name>A0A382FN17_9ZZZZ</name>
<keyword evidence="1" id="KW-1133">Transmembrane helix</keyword>
<gene>
    <name evidence="2" type="ORF">METZ01_LOCUS216205</name>
</gene>
<sequence length="53" mass="5980">VPPLGPAIPVIETEILDLPILLTFFTIALQTCSLTDPYFLMIFFETLRTLILD</sequence>
<accession>A0A382FN17</accession>
<protein>
    <submittedName>
        <fullName evidence="2">Uncharacterized protein</fullName>
    </submittedName>
</protein>